<evidence type="ECO:0000256" key="6">
    <source>
        <dbReference type="ARBA" id="ARBA00023163"/>
    </source>
</evidence>
<sequence length="540" mass="60486">MDSGGEKRAVDRASHGNKARRLSGEAITAISKDMLRSLETNLEPLIRRVVAEELDRALPKFKLHLGLPQWQITGSTSAASTRPFRLHFISSPAAESTFTHTKLEGEFRDTIRVMLVDVTTRQLVSEGPESAAELEVVPLMGDFNIPDEEDWTADDFEGHVAKAREGKARLLAGQLKVFLRGGLGTLGHVYFTDNSRQTRSRKFKLGVRVAQDKGVGLANIREGISQAFFVKESRGRGCLKHDIPKADDEVWRLRHIAKDKPRHQNLAQNGIHTVKDFLCWLHGRPDELKEVLGKMTAKKYEEVVMHAKKCLPGEMYFCPVNQPPYEEVIFNQDYQTVGAVTHGRYVGLDMLNEDTEKVQMDACVKIAYDNWGANVAECMVDVDTASAEGPLDILAAPMGTAYARRLATDVVQDVEPMPLHLQDDNTIAMAAKPCNSDELSSTPFWEHYKSGMISDSLWKYDIIDVGGETEELSPHNVARHVNEVLWEEYGGLNGVQVSGYPAPTPPTSRWWLRIRTVVRCMLFIRNARSVLQQQQQPAVD</sequence>
<dbReference type="InterPro" id="IPR046830">
    <property type="entry name" value="Calmod_bind_M"/>
</dbReference>
<evidence type="ECO:0000313" key="11">
    <source>
        <dbReference type="EMBL" id="KAI5060941.1"/>
    </source>
</evidence>
<dbReference type="EMBL" id="JABFUD020000023">
    <property type="protein sequence ID" value="KAI5060941.1"/>
    <property type="molecule type" value="Genomic_DNA"/>
</dbReference>
<evidence type="ECO:0000259" key="8">
    <source>
        <dbReference type="Pfam" id="PF07887"/>
    </source>
</evidence>
<keyword evidence="7" id="KW-0539">Nucleus</keyword>
<keyword evidence="5" id="KW-0010">Activator</keyword>
<evidence type="ECO:0000256" key="4">
    <source>
        <dbReference type="ARBA" id="ARBA00023125"/>
    </source>
</evidence>
<name>A0A9D4Z5X2_ADICA</name>
<evidence type="ECO:0000259" key="9">
    <source>
        <dbReference type="Pfam" id="PF20451"/>
    </source>
</evidence>
<dbReference type="GO" id="GO:0003700">
    <property type="term" value="F:DNA-binding transcription factor activity"/>
    <property type="evidence" value="ECO:0007669"/>
    <property type="project" value="TreeGrafter"/>
</dbReference>
<dbReference type="AlphaFoldDB" id="A0A9D4Z5X2"/>
<evidence type="ECO:0000256" key="7">
    <source>
        <dbReference type="ARBA" id="ARBA00023242"/>
    </source>
</evidence>
<keyword evidence="3" id="KW-0805">Transcription regulation</keyword>
<evidence type="ECO:0000313" key="12">
    <source>
        <dbReference type="Proteomes" id="UP000886520"/>
    </source>
</evidence>
<comment type="similarity">
    <text evidence="2">Belongs to the plant ACBP60 protein family.</text>
</comment>
<evidence type="ECO:0000256" key="2">
    <source>
        <dbReference type="ARBA" id="ARBA00007214"/>
    </source>
</evidence>
<dbReference type="InterPro" id="IPR046829">
    <property type="entry name" value="Calmod_bind_C"/>
</dbReference>
<keyword evidence="12" id="KW-1185">Reference proteome</keyword>
<dbReference type="PANTHER" id="PTHR31713">
    <property type="entry name" value="OS02G0177800 PROTEIN"/>
    <property type="match status" value="1"/>
</dbReference>
<dbReference type="GO" id="GO:0005516">
    <property type="term" value="F:calmodulin binding"/>
    <property type="evidence" value="ECO:0007669"/>
    <property type="project" value="InterPro"/>
</dbReference>
<keyword evidence="4" id="KW-0238">DNA-binding</keyword>
<evidence type="ECO:0000256" key="1">
    <source>
        <dbReference type="ARBA" id="ARBA00004123"/>
    </source>
</evidence>
<comment type="caution">
    <text evidence="11">The sequence shown here is derived from an EMBL/GenBank/DDBJ whole genome shotgun (WGS) entry which is preliminary data.</text>
</comment>
<feature type="domain" description="Calmodulin binding protein central" evidence="9">
    <location>
        <begin position="247"/>
        <end position="310"/>
    </location>
</feature>
<feature type="domain" description="Calmodulin binding protein-like N-terminal" evidence="8">
    <location>
        <begin position="85"/>
        <end position="232"/>
    </location>
</feature>
<organism evidence="11 12">
    <name type="scientific">Adiantum capillus-veneris</name>
    <name type="common">Maidenhair fern</name>
    <dbReference type="NCBI Taxonomy" id="13818"/>
    <lineage>
        <taxon>Eukaryota</taxon>
        <taxon>Viridiplantae</taxon>
        <taxon>Streptophyta</taxon>
        <taxon>Embryophyta</taxon>
        <taxon>Tracheophyta</taxon>
        <taxon>Polypodiopsida</taxon>
        <taxon>Polypodiidae</taxon>
        <taxon>Polypodiales</taxon>
        <taxon>Pteridineae</taxon>
        <taxon>Pteridaceae</taxon>
        <taxon>Vittarioideae</taxon>
        <taxon>Adiantum</taxon>
    </lineage>
</organism>
<dbReference type="Pfam" id="PF07887">
    <property type="entry name" value="Calmodulin_bind"/>
    <property type="match status" value="1"/>
</dbReference>
<dbReference type="GO" id="GO:0080142">
    <property type="term" value="P:regulation of salicylic acid biosynthetic process"/>
    <property type="evidence" value="ECO:0007669"/>
    <property type="project" value="TreeGrafter"/>
</dbReference>
<dbReference type="OrthoDB" id="1968340at2759"/>
<dbReference type="Pfam" id="PF20452">
    <property type="entry name" value="Calmod_bind_C"/>
    <property type="match status" value="1"/>
</dbReference>
<dbReference type="InterPro" id="IPR046831">
    <property type="entry name" value="Calmodulin_bind_N"/>
</dbReference>
<dbReference type="InterPro" id="IPR012416">
    <property type="entry name" value="CBP60"/>
</dbReference>
<comment type="subcellular location">
    <subcellularLocation>
        <location evidence="1">Nucleus</location>
    </subcellularLocation>
</comment>
<gene>
    <name evidence="11" type="ORF">GOP47_0023446</name>
</gene>
<dbReference type="GO" id="GO:0005634">
    <property type="term" value="C:nucleus"/>
    <property type="evidence" value="ECO:0007669"/>
    <property type="project" value="UniProtKB-SubCell"/>
</dbReference>
<dbReference type="Proteomes" id="UP000886520">
    <property type="component" value="Chromosome 23"/>
</dbReference>
<dbReference type="PANTHER" id="PTHR31713:SF96">
    <property type="entry name" value="OS02G0562300 PROTEIN"/>
    <property type="match status" value="1"/>
</dbReference>
<reference evidence="11" key="1">
    <citation type="submission" date="2021-01" db="EMBL/GenBank/DDBJ databases">
        <title>Adiantum capillus-veneris genome.</title>
        <authorList>
            <person name="Fang Y."/>
            <person name="Liao Q."/>
        </authorList>
    </citation>
    <scope>NUCLEOTIDE SEQUENCE</scope>
    <source>
        <strain evidence="11">H3</strain>
        <tissue evidence="11">Leaf</tissue>
    </source>
</reference>
<protein>
    <submittedName>
        <fullName evidence="11">Uncharacterized protein</fullName>
    </submittedName>
</protein>
<evidence type="ECO:0000256" key="5">
    <source>
        <dbReference type="ARBA" id="ARBA00023159"/>
    </source>
</evidence>
<feature type="domain" description="Calmodulin binding protein C-terminal" evidence="10">
    <location>
        <begin position="327"/>
        <end position="372"/>
    </location>
</feature>
<evidence type="ECO:0000256" key="3">
    <source>
        <dbReference type="ARBA" id="ARBA00023015"/>
    </source>
</evidence>
<accession>A0A9D4Z5X2</accession>
<dbReference type="GO" id="GO:0043565">
    <property type="term" value="F:sequence-specific DNA binding"/>
    <property type="evidence" value="ECO:0007669"/>
    <property type="project" value="TreeGrafter"/>
</dbReference>
<evidence type="ECO:0000259" key="10">
    <source>
        <dbReference type="Pfam" id="PF20452"/>
    </source>
</evidence>
<proteinExistence type="inferred from homology"/>
<keyword evidence="6" id="KW-0804">Transcription</keyword>
<dbReference type="Pfam" id="PF20451">
    <property type="entry name" value="Calmod_bind_M"/>
    <property type="match status" value="1"/>
</dbReference>